<sequence length="157" mass="16668">MPAMTNIVLRDDQTSVATKTLIPIVSDGNMSVWRENAANVPIDGQIKLTGQWERMKDGTYRLNAKLEVPVMETAGAGGAYVAPPKVAYKVTASLTLYAPSRSTIADRANAMKMLSAVLCGADATAGTTLSPQSVTGDAWKNSALPFVFGFINQAFPT</sequence>
<dbReference type="GeneID" id="80398244"/>
<evidence type="ECO:0000313" key="4">
    <source>
        <dbReference type="EMBL" id="DAD49871.1"/>
    </source>
</evidence>
<evidence type="ECO:0000256" key="2">
    <source>
        <dbReference type="ARBA" id="ARBA00022561"/>
    </source>
</evidence>
<accession>A0A8S5KXQ0</accession>
<evidence type="ECO:0000256" key="3">
    <source>
        <dbReference type="ARBA" id="ARBA00022844"/>
    </source>
</evidence>
<dbReference type="InterPro" id="IPR015954">
    <property type="entry name" value="Phage_RNA-type_capsid"/>
</dbReference>
<dbReference type="KEGG" id="vg:80398244"/>
<gene>
    <name evidence="4" type="primary">EMS014_3</name>
</gene>
<evidence type="ECO:0000313" key="5">
    <source>
        <dbReference type="Proteomes" id="UP000681478"/>
    </source>
</evidence>
<keyword evidence="2 4" id="KW-0167">Capsid protein</keyword>
<keyword evidence="3" id="KW-0946">Virion</keyword>
<evidence type="ECO:0000256" key="1">
    <source>
        <dbReference type="ARBA" id="ARBA00004328"/>
    </source>
</evidence>
<dbReference type="GO" id="GO:0019028">
    <property type="term" value="C:viral capsid"/>
    <property type="evidence" value="ECO:0007669"/>
    <property type="project" value="UniProtKB-KW"/>
</dbReference>
<dbReference type="Proteomes" id="UP000681478">
    <property type="component" value="Segment"/>
</dbReference>
<organism evidence="4 5">
    <name type="scientific">ssRNA phage EMS014</name>
    <dbReference type="NCBI Taxonomy" id="2785993"/>
    <lineage>
        <taxon>Viruses</taxon>
        <taxon>Riboviria</taxon>
        <taxon>Orthornavirae</taxon>
        <taxon>Lenarviricota</taxon>
        <taxon>Leviviricetes</taxon>
        <taxon>Norzivirales</taxon>
        <taxon>Fiersviridae</taxon>
        <taxon>Dortuvirus</taxon>
        <taxon>Dortuvirus fonticola</taxon>
        <taxon>Creshivirus fonticola</taxon>
    </lineage>
</organism>
<dbReference type="SUPFAM" id="SSF55405">
    <property type="entry name" value="RNA bacteriophage capsid protein"/>
    <property type="match status" value="1"/>
</dbReference>
<dbReference type="RefSeq" id="YP_010769277.1">
    <property type="nucleotide sequence ID" value="NC_073926.1"/>
</dbReference>
<reference evidence="4" key="1">
    <citation type="submission" date="2020-09" db="EMBL/GenBank/DDBJ databases">
        <title>Leviviricetes taxonomy.</title>
        <authorList>
            <person name="Stockdale S.R."/>
            <person name="Callanan J."/>
            <person name="Adriaenssens E.M."/>
            <person name="Kuhn J.H."/>
            <person name="Rumnieks J."/>
            <person name="Shkoporov A."/>
            <person name="Draper L.A."/>
            <person name="Ross P."/>
            <person name="Hill C."/>
        </authorList>
    </citation>
    <scope>NUCLEOTIDE SEQUENCE</scope>
</reference>
<keyword evidence="5" id="KW-1185">Reference proteome</keyword>
<name>A0A8S5KXQ0_9VIRU</name>
<protein>
    <submittedName>
        <fullName evidence="4">Coat protein</fullName>
    </submittedName>
</protein>
<dbReference type="Gene3D" id="3.30.380.10">
    <property type="entry name" value="MS2 Viral Coat Protein"/>
    <property type="match status" value="1"/>
</dbReference>
<proteinExistence type="predicted"/>
<comment type="subcellular location">
    <subcellularLocation>
        <location evidence="1">Virion</location>
    </subcellularLocation>
</comment>
<dbReference type="EMBL" id="BK013365">
    <property type="protein sequence ID" value="DAD49871.1"/>
    <property type="molecule type" value="Genomic_RNA"/>
</dbReference>